<sequence length="289" mass="32870">MLLVNEESYDPREPNMHDIDYDDEGEETLSFCEFSVNTTWDDDHSSTRESQNSSSFKFSDDGDEYFEFFSGELMSSGGLTTLISYPPPPENIIFCGKLISYKQPIVSSESTKKKETTTTIKPKKHKKKIRGVFRWKWNLRITSRKINASKSKKGSSQIVRGGYKSLPAQQTSEQRCKKNDSSVHKTSFLTSIGRPKWYLFLFGITKFGTHMGLRDMKSRQSRRRSSSSFSSFRLETCDDITNNGNVCMRRSSSSRSSKRFWAVLRALSCIGDHCSTDIVKASTGGIPRV</sequence>
<reference evidence="1 2" key="1">
    <citation type="submission" date="2024-11" db="EMBL/GenBank/DDBJ databases">
        <title>A near-complete genome assembly of Cinchona calisaya.</title>
        <authorList>
            <person name="Lian D.C."/>
            <person name="Zhao X.W."/>
            <person name="Wei L."/>
        </authorList>
    </citation>
    <scope>NUCLEOTIDE SEQUENCE [LARGE SCALE GENOMIC DNA]</scope>
    <source>
        <tissue evidence="1">Nenye</tissue>
    </source>
</reference>
<dbReference type="EMBL" id="JBJUIK010000008">
    <property type="protein sequence ID" value="KAL3520703.1"/>
    <property type="molecule type" value="Genomic_DNA"/>
</dbReference>
<evidence type="ECO:0000313" key="2">
    <source>
        <dbReference type="Proteomes" id="UP001630127"/>
    </source>
</evidence>
<accession>A0ABD2ZNW7</accession>
<keyword evidence="2" id="KW-1185">Reference proteome</keyword>
<dbReference type="PANTHER" id="PTHR34130">
    <property type="entry name" value="OS08G0243800 PROTEIN"/>
    <property type="match status" value="1"/>
</dbReference>
<protein>
    <submittedName>
        <fullName evidence="1">Uncharacterized protein</fullName>
    </submittedName>
</protein>
<proteinExistence type="predicted"/>
<dbReference type="Proteomes" id="UP001630127">
    <property type="component" value="Unassembled WGS sequence"/>
</dbReference>
<evidence type="ECO:0000313" key="1">
    <source>
        <dbReference type="EMBL" id="KAL3520703.1"/>
    </source>
</evidence>
<name>A0ABD2ZNW7_9GENT</name>
<dbReference type="PANTHER" id="PTHR34130:SF5">
    <property type="entry name" value="OS08G0243800 PROTEIN"/>
    <property type="match status" value="1"/>
</dbReference>
<organism evidence="1 2">
    <name type="scientific">Cinchona calisaya</name>
    <dbReference type="NCBI Taxonomy" id="153742"/>
    <lineage>
        <taxon>Eukaryota</taxon>
        <taxon>Viridiplantae</taxon>
        <taxon>Streptophyta</taxon>
        <taxon>Embryophyta</taxon>
        <taxon>Tracheophyta</taxon>
        <taxon>Spermatophyta</taxon>
        <taxon>Magnoliopsida</taxon>
        <taxon>eudicotyledons</taxon>
        <taxon>Gunneridae</taxon>
        <taxon>Pentapetalae</taxon>
        <taxon>asterids</taxon>
        <taxon>lamiids</taxon>
        <taxon>Gentianales</taxon>
        <taxon>Rubiaceae</taxon>
        <taxon>Cinchonoideae</taxon>
        <taxon>Cinchoneae</taxon>
        <taxon>Cinchona</taxon>
    </lineage>
</organism>
<dbReference type="AlphaFoldDB" id="A0ABD2ZNW7"/>
<comment type="caution">
    <text evidence="1">The sequence shown here is derived from an EMBL/GenBank/DDBJ whole genome shotgun (WGS) entry which is preliminary data.</text>
</comment>
<gene>
    <name evidence="1" type="ORF">ACH5RR_018852</name>
</gene>